<accession>A0A8H3ZIM7</accession>
<comment type="caution">
    <text evidence="1">The sequence shown here is derived from an EMBL/GenBank/DDBJ whole genome shotgun (WGS) entry which is preliminary data.</text>
</comment>
<evidence type="ECO:0000313" key="2">
    <source>
        <dbReference type="Proteomes" id="UP000434172"/>
    </source>
</evidence>
<protein>
    <submittedName>
        <fullName evidence="1">Uncharacterized protein</fullName>
    </submittedName>
</protein>
<name>A0A8H3ZIM7_9PEZI</name>
<reference evidence="1 2" key="1">
    <citation type="submission" date="2019-12" db="EMBL/GenBank/DDBJ databases">
        <title>A genome sequence resource for the geographically widespread anthracnose pathogen Colletotrichum asianum.</title>
        <authorList>
            <person name="Meng Y."/>
        </authorList>
    </citation>
    <scope>NUCLEOTIDE SEQUENCE [LARGE SCALE GENOMIC DNA]</scope>
    <source>
        <strain evidence="1 2">ICMP 18580</strain>
    </source>
</reference>
<proteinExistence type="predicted"/>
<organism evidence="1 2">
    <name type="scientific">Colletotrichum asianum</name>
    <dbReference type="NCBI Taxonomy" id="702518"/>
    <lineage>
        <taxon>Eukaryota</taxon>
        <taxon>Fungi</taxon>
        <taxon>Dikarya</taxon>
        <taxon>Ascomycota</taxon>
        <taxon>Pezizomycotina</taxon>
        <taxon>Sordariomycetes</taxon>
        <taxon>Hypocreomycetidae</taxon>
        <taxon>Glomerellales</taxon>
        <taxon>Glomerellaceae</taxon>
        <taxon>Colletotrichum</taxon>
        <taxon>Colletotrichum gloeosporioides species complex</taxon>
    </lineage>
</organism>
<sequence>MANEGASFVCTIQEQVLQHTISTFVHSRGLLFKSGRFPVCKCAAELQLQSAERENARPEEERGSGIQGLAAFVSSLQPSAVSLVVGSHLNNFVSPFFFP</sequence>
<dbReference type="EMBL" id="WOWK01000081">
    <property type="protein sequence ID" value="KAF0320618.1"/>
    <property type="molecule type" value="Genomic_DNA"/>
</dbReference>
<dbReference type="Proteomes" id="UP000434172">
    <property type="component" value="Unassembled WGS sequence"/>
</dbReference>
<keyword evidence="2" id="KW-1185">Reference proteome</keyword>
<evidence type="ECO:0000313" key="1">
    <source>
        <dbReference type="EMBL" id="KAF0320618.1"/>
    </source>
</evidence>
<dbReference type="AlphaFoldDB" id="A0A8H3ZIM7"/>
<gene>
    <name evidence="1" type="ORF">GQ607_012199</name>
</gene>